<accession>D3PHN5</accession>
<dbReference type="InterPro" id="IPR008775">
    <property type="entry name" value="Phytyl_CoA_dOase-like"/>
</dbReference>
<dbReference type="AlphaFoldDB" id="D3PHN5"/>
<dbReference type="SUPFAM" id="SSF51197">
    <property type="entry name" value="Clavaminate synthase-like"/>
    <property type="match status" value="1"/>
</dbReference>
<sequence>MSSVIITQEQRDRYEKEGLTVIPNFLTKQDVQELMTTCHDLVEQMDSDEHCGVFSTLDNSQAKDDYFANSNDKIRFFFEKDSFDEDQKLLKKKEECLNKIGHALHVLSPTFQKHTFSEKVKSIAKAFAYSSPIIPQSMYIFKHPHVGTEVIPHQDSTFLRNDPLKLIGFWIPLHDATLENGCLWYVPGSHKDPVKYTYERNYVNGELSVPRFVYRGDKYPEYKNWVPAPVQSGSLVLIHGQVMHKSEHNHSSLPRHAYTFHVVESEGCTYSPLNWLQPTSTYSFPKLY</sequence>
<dbReference type="Pfam" id="PF05721">
    <property type="entry name" value="PhyH"/>
    <property type="match status" value="1"/>
</dbReference>
<gene>
    <name evidence="5" type="primary">PHYD1</name>
</gene>
<evidence type="ECO:0000256" key="2">
    <source>
        <dbReference type="ARBA" id="ARBA00022723"/>
    </source>
</evidence>
<dbReference type="PANTHER" id="PTHR20883">
    <property type="entry name" value="PHYTANOYL-COA DIOXYGENASE DOMAIN CONTAINING 1"/>
    <property type="match status" value="1"/>
</dbReference>
<evidence type="ECO:0000256" key="3">
    <source>
        <dbReference type="ARBA" id="ARBA00023004"/>
    </source>
</evidence>
<evidence type="ECO:0000313" key="5">
    <source>
        <dbReference type="EMBL" id="ADD38071.1"/>
    </source>
</evidence>
<dbReference type="Gene3D" id="2.60.120.620">
    <property type="entry name" value="q2cbj1_9rhob like domain"/>
    <property type="match status" value="1"/>
</dbReference>
<organism evidence="5">
    <name type="scientific">Lepeophtheirus salmonis</name>
    <name type="common">Salmon louse</name>
    <name type="synonym">Caligus salmonis</name>
    <dbReference type="NCBI Taxonomy" id="72036"/>
    <lineage>
        <taxon>Eukaryota</taxon>
        <taxon>Metazoa</taxon>
        <taxon>Ecdysozoa</taxon>
        <taxon>Arthropoda</taxon>
        <taxon>Crustacea</taxon>
        <taxon>Multicrustacea</taxon>
        <taxon>Hexanauplia</taxon>
        <taxon>Copepoda</taxon>
        <taxon>Siphonostomatoida</taxon>
        <taxon>Caligidae</taxon>
        <taxon>Lepeophtheirus</taxon>
    </lineage>
</organism>
<comment type="cofactor">
    <cofactor evidence="1">
        <name>Fe cation</name>
        <dbReference type="ChEBI" id="CHEBI:24875"/>
    </cofactor>
</comment>
<dbReference type="GO" id="GO:0051213">
    <property type="term" value="F:dioxygenase activity"/>
    <property type="evidence" value="ECO:0007669"/>
    <property type="project" value="UniProtKB-KW"/>
</dbReference>
<reference evidence="5" key="1">
    <citation type="submission" date="2010-03" db="EMBL/GenBank/DDBJ databases">
        <title>Atlantic Lepeophtheirus salmonis ESTs and full-length cDNAs.</title>
        <authorList>
            <person name="Yasuike M."/>
            <person name="von Schalburg K."/>
            <person name="Cooper G."/>
            <person name="Leong J."/>
            <person name="Nilsen F."/>
            <person name="Jones S.R.M."/>
            <person name="Koop B.F."/>
        </authorList>
    </citation>
    <scope>NUCLEOTIDE SEQUENCE</scope>
    <source>
        <strain evidence="5">Atlantic form</strain>
        <tissue evidence="5">Mixed tissue</tissue>
    </source>
</reference>
<comment type="similarity">
    <text evidence="4">Belongs to the PhyH family. PHYHD1 subfamily.</text>
</comment>
<keyword evidence="5" id="KW-0560">Oxidoreductase</keyword>
<keyword evidence="2" id="KW-0479">Metal-binding</keyword>
<name>D3PHN5_LEPSM</name>
<proteinExistence type="evidence at transcript level"/>
<keyword evidence="3" id="KW-0408">Iron</keyword>
<dbReference type="OrthoDB" id="445007at2759"/>
<dbReference type="PANTHER" id="PTHR20883:SF15">
    <property type="entry name" value="PHYTANOYL-COA DIOXYGENASE DOMAIN-CONTAINING PROTEIN 1"/>
    <property type="match status" value="1"/>
</dbReference>
<dbReference type="GO" id="GO:0046872">
    <property type="term" value="F:metal ion binding"/>
    <property type="evidence" value="ECO:0007669"/>
    <property type="project" value="UniProtKB-KW"/>
</dbReference>
<evidence type="ECO:0000256" key="1">
    <source>
        <dbReference type="ARBA" id="ARBA00001962"/>
    </source>
</evidence>
<keyword evidence="5" id="KW-0223">Dioxygenase</keyword>
<protein>
    <submittedName>
        <fullName evidence="5">Phytanoyl-CoA dioxygenase domain-containing protein 1</fullName>
    </submittedName>
</protein>
<evidence type="ECO:0000256" key="4">
    <source>
        <dbReference type="ARBA" id="ARBA00038356"/>
    </source>
</evidence>
<dbReference type="EMBL" id="BT121141">
    <property type="protein sequence ID" value="ADD38071.1"/>
    <property type="molecule type" value="mRNA"/>
</dbReference>